<organism evidence="1 2">
    <name type="scientific">Streptomyces griseoluteus</name>
    <dbReference type="NCBI Taxonomy" id="29306"/>
    <lineage>
        <taxon>Bacteria</taxon>
        <taxon>Bacillati</taxon>
        <taxon>Actinomycetota</taxon>
        <taxon>Actinomycetes</taxon>
        <taxon>Kitasatosporales</taxon>
        <taxon>Streptomycetaceae</taxon>
        <taxon>Streptomyces</taxon>
    </lineage>
</organism>
<evidence type="ECO:0000313" key="2">
    <source>
        <dbReference type="Proteomes" id="UP000298513"/>
    </source>
</evidence>
<accession>A0A4Z1D199</accession>
<name>A0A4Z1D199_STRGP</name>
<protein>
    <submittedName>
        <fullName evidence="1">Uncharacterized protein</fullName>
    </submittedName>
</protein>
<keyword evidence="2" id="KW-1185">Reference proteome</keyword>
<dbReference type="AlphaFoldDB" id="A0A4Z1D199"/>
<dbReference type="RefSeq" id="WP_135794205.1">
    <property type="nucleotide sequence ID" value="NZ_BNBQ01000013.1"/>
</dbReference>
<dbReference type="GeneID" id="91534140"/>
<sequence>MTWRVQNVAARSQSRWHRRCWSDLQRLRSTQAPDVVHAQRQQYQRFRRRILTAEDDLLTHTAQAILDEHGLDEPLQWTPQFPARTLRHLALPGPGPDSITIAQSHQAVPSGDFSIVQLARTLNTTTARVICLLSQHPAGSCPGRPRRK</sequence>
<proteinExistence type="predicted"/>
<gene>
    <name evidence="1" type="ORF">E5082_28930</name>
</gene>
<evidence type="ECO:0000313" key="1">
    <source>
        <dbReference type="EMBL" id="TGN75299.1"/>
    </source>
</evidence>
<dbReference type="Proteomes" id="UP000298513">
    <property type="component" value="Unassembled WGS sequence"/>
</dbReference>
<reference evidence="1 2" key="1">
    <citation type="submission" date="2019-04" db="EMBL/GenBank/DDBJ databases">
        <title>Streptomyces sp. nov. Bv016 isolated from bark of Buahinia variegata.</title>
        <authorList>
            <person name="Kanchanasin P."/>
            <person name="Tanasupawat S."/>
            <person name="Yuki M."/>
            <person name="Kudo T."/>
        </authorList>
    </citation>
    <scope>NUCLEOTIDE SEQUENCE [LARGE SCALE GENOMIC DNA]</scope>
    <source>
        <strain evidence="1 2">JCM 4765</strain>
    </source>
</reference>
<dbReference type="EMBL" id="SRRU01000013">
    <property type="protein sequence ID" value="TGN75299.1"/>
    <property type="molecule type" value="Genomic_DNA"/>
</dbReference>
<comment type="caution">
    <text evidence="1">The sequence shown here is derived from an EMBL/GenBank/DDBJ whole genome shotgun (WGS) entry which is preliminary data.</text>
</comment>